<evidence type="ECO:0000313" key="5">
    <source>
        <dbReference type="EMBL" id="CAF1097154.1"/>
    </source>
</evidence>
<dbReference type="EMBL" id="CAJNOH010001303">
    <property type="protein sequence ID" value="CAF1202003.1"/>
    <property type="molecule type" value="Genomic_DNA"/>
</dbReference>
<feature type="domain" description="HAT C-terminal dimerisation" evidence="2">
    <location>
        <begin position="52"/>
        <end position="132"/>
    </location>
</feature>
<dbReference type="EMBL" id="CAJNOU010000828">
    <property type="protein sequence ID" value="CAF1097154.1"/>
    <property type="molecule type" value="Genomic_DNA"/>
</dbReference>
<dbReference type="Proteomes" id="UP000663889">
    <property type="component" value="Unassembled WGS sequence"/>
</dbReference>
<dbReference type="Proteomes" id="UP000663854">
    <property type="component" value="Unassembled WGS sequence"/>
</dbReference>
<evidence type="ECO:0000313" key="8">
    <source>
        <dbReference type="Proteomes" id="UP000663870"/>
    </source>
</evidence>
<name>A0A814JVB0_9BILA</name>
<evidence type="ECO:0000313" key="7">
    <source>
        <dbReference type="EMBL" id="CAF1375122.1"/>
    </source>
</evidence>
<evidence type="ECO:0000313" key="4">
    <source>
        <dbReference type="EMBL" id="CAF1095921.1"/>
    </source>
</evidence>
<keyword evidence="8" id="KW-1185">Reference proteome</keyword>
<dbReference type="SUPFAM" id="SSF53098">
    <property type="entry name" value="Ribonuclease H-like"/>
    <property type="match status" value="1"/>
</dbReference>
<evidence type="ECO:0000313" key="6">
    <source>
        <dbReference type="EMBL" id="CAF1202003.1"/>
    </source>
</evidence>
<reference evidence="3" key="1">
    <citation type="submission" date="2021-02" db="EMBL/GenBank/DDBJ databases">
        <authorList>
            <person name="Nowell W R."/>
        </authorList>
    </citation>
    <scope>NUCLEOTIDE SEQUENCE</scope>
</reference>
<dbReference type="Proteomes" id="UP000663870">
    <property type="component" value="Unassembled WGS sequence"/>
</dbReference>
<sequence length="137" mass="15903">MNKKNSSTQQQQTTAIADASTCEPVTKRRKRFGEEFETGNISDEFDDEHDDELSKYLKQRIEVDSIDDNPLKFWYEHRFIYPILSKLARSIFSIPATTANVERQFSAGGLMVNSRRTRLNPQQINNALFIRSVKKNE</sequence>
<organism evidence="3 9">
    <name type="scientific">Rotaria sordida</name>
    <dbReference type="NCBI Taxonomy" id="392033"/>
    <lineage>
        <taxon>Eukaryota</taxon>
        <taxon>Metazoa</taxon>
        <taxon>Spiralia</taxon>
        <taxon>Gnathifera</taxon>
        <taxon>Rotifera</taxon>
        <taxon>Eurotatoria</taxon>
        <taxon>Bdelloidea</taxon>
        <taxon>Philodinida</taxon>
        <taxon>Philodinidae</taxon>
        <taxon>Rotaria</taxon>
    </lineage>
</organism>
<dbReference type="EMBL" id="CAJNOO010000831">
    <property type="protein sequence ID" value="CAF1043050.1"/>
    <property type="molecule type" value="Genomic_DNA"/>
</dbReference>
<feature type="compositionally biased region" description="Low complexity" evidence="1">
    <location>
        <begin position="1"/>
        <end position="21"/>
    </location>
</feature>
<dbReference type="PANTHER" id="PTHR47611:SF1">
    <property type="entry name" value="CCHC-TYPE DOMAIN-CONTAINING PROTEIN"/>
    <property type="match status" value="1"/>
</dbReference>
<comment type="caution">
    <text evidence="3">The sequence shown here is derived from an EMBL/GenBank/DDBJ whole genome shotgun (WGS) entry which is preliminary data.</text>
</comment>
<dbReference type="Proteomes" id="UP000663882">
    <property type="component" value="Unassembled WGS sequence"/>
</dbReference>
<dbReference type="GO" id="GO:0046983">
    <property type="term" value="F:protein dimerization activity"/>
    <property type="evidence" value="ECO:0007669"/>
    <property type="project" value="InterPro"/>
</dbReference>
<dbReference type="EMBL" id="CAJNOT010000855">
    <property type="protein sequence ID" value="CAF1095921.1"/>
    <property type="molecule type" value="Genomic_DNA"/>
</dbReference>
<proteinExistence type="predicted"/>
<protein>
    <recommendedName>
        <fullName evidence="2">HAT C-terminal dimerisation domain-containing protein</fullName>
    </recommendedName>
</protein>
<feature type="region of interest" description="Disordered" evidence="1">
    <location>
        <begin position="1"/>
        <end position="22"/>
    </location>
</feature>
<dbReference type="Proteomes" id="UP000663864">
    <property type="component" value="Unassembled WGS sequence"/>
</dbReference>
<accession>A0A814JVB0</accession>
<evidence type="ECO:0000259" key="2">
    <source>
        <dbReference type="Pfam" id="PF05699"/>
    </source>
</evidence>
<dbReference type="PANTHER" id="PTHR47611">
    <property type="entry name" value="HAT DIMERISATION DOMAIN, C-TERMINAL"/>
    <property type="match status" value="1"/>
</dbReference>
<dbReference type="InterPro" id="IPR012337">
    <property type="entry name" value="RNaseH-like_sf"/>
</dbReference>
<dbReference type="InterPro" id="IPR008906">
    <property type="entry name" value="HATC_C_dom"/>
</dbReference>
<dbReference type="EMBL" id="CAJNOL010001520">
    <property type="protein sequence ID" value="CAF1375122.1"/>
    <property type="molecule type" value="Genomic_DNA"/>
</dbReference>
<dbReference type="AlphaFoldDB" id="A0A814JVB0"/>
<dbReference type="Pfam" id="PF05699">
    <property type="entry name" value="Dimer_Tnp_hAT"/>
    <property type="match status" value="1"/>
</dbReference>
<gene>
    <name evidence="7" type="ORF">JXQ802_LOCUS33366</name>
    <name evidence="6" type="ORF">PYM288_LOCUS24928</name>
    <name evidence="3" type="ORF">RFH988_LOCUS16322</name>
    <name evidence="5" type="ORF">SEV965_LOCUS15676</name>
    <name evidence="4" type="ORF">ZHD862_LOCUS17333</name>
</gene>
<evidence type="ECO:0000313" key="9">
    <source>
        <dbReference type="Proteomes" id="UP000663882"/>
    </source>
</evidence>
<evidence type="ECO:0000313" key="3">
    <source>
        <dbReference type="EMBL" id="CAF1043050.1"/>
    </source>
</evidence>
<dbReference type="OrthoDB" id="10051493at2759"/>
<evidence type="ECO:0000256" key="1">
    <source>
        <dbReference type="SAM" id="MobiDB-lite"/>
    </source>
</evidence>